<name>A0A2P2N2Y5_RHIMU</name>
<dbReference type="AlphaFoldDB" id="A0A2P2N2Y5"/>
<dbReference type="EMBL" id="GGEC01056341">
    <property type="protein sequence ID" value="MBX36825.1"/>
    <property type="molecule type" value="Transcribed_RNA"/>
</dbReference>
<sequence>MQITSFSALEGKISISDPAI</sequence>
<proteinExistence type="predicted"/>
<accession>A0A2P2N2Y5</accession>
<organism evidence="1">
    <name type="scientific">Rhizophora mucronata</name>
    <name type="common">Asiatic mangrove</name>
    <dbReference type="NCBI Taxonomy" id="61149"/>
    <lineage>
        <taxon>Eukaryota</taxon>
        <taxon>Viridiplantae</taxon>
        <taxon>Streptophyta</taxon>
        <taxon>Embryophyta</taxon>
        <taxon>Tracheophyta</taxon>
        <taxon>Spermatophyta</taxon>
        <taxon>Magnoliopsida</taxon>
        <taxon>eudicotyledons</taxon>
        <taxon>Gunneridae</taxon>
        <taxon>Pentapetalae</taxon>
        <taxon>rosids</taxon>
        <taxon>fabids</taxon>
        <taxon>Malpighiales</taxon>
        <taxon>Rhizophoraceae</taxon>
        <taxon>Rhizophora</taxon>
    </lineage>
</organism>
<protein>
    <submittedName>
        <fullName evidence="1">Uncharacterized protein</fullName>
    </submittedName>
</protein>
<reference evidence="1" key="1">
    <citation type="submission" date="2018-02" db="EMBL/GenBank/DDBJ databases">
        <title>Rhizophora mucronata_Transcriptome.</title>
        <authorList>
            <person name="Meera S.P."/>
            <person name="Sreeshan A."/>
            <person name="Augustine A."/>
        </authorList>
    </citation>
    <scope>NUCLEOTIDE SEQUENCE</scope>
    <source>
        <tissue evidence="1">Leaf</tissue>
    </source>
</reference>
<evidence type="ECO:0000313" key="1">
    <source>
        <dbReference type="EMBL" id="MBX36825.1"/>
    </source>
</evidence>